<evidence type="ECO:0000256" key="3">
    <source>
        <dbReference type="SAM" id="MobiDB-lite"/>
    </source>
</evidence>
<protein>
    <recommendedName>
        <fullName evidence="4">Xylanolytic transcriptional activator regulatory domain-containing protein</fullName>
    </recommendedName>
</protein>
<sequence>MGSGMVGETVVVVVGASSGELFIKKKVGSSANSRAPGLHESGDHALGKELKNRLSLAGQHSALWQAGESSRAIRGGAGGDGPRAQTAPTLTPISKTRQGKARQAAGSDCQRSLTTERGVNHQHYGGMPSNLVSVSTIPGREETRVGMSGTSTSFHEDGTGRPATARGAMLEKIPKDQGRTRDSRSHFYHSTATLETDSATCRHLHRRTFNVGEKMHRQFRKSMPLHKFYEIFNWRSNSYSSAPRCTYDSPDSKSSTLRSHDRGLGFGPFGIPEDCAFGGESQAQRASQKPSTGIQNKINQLEGLVVSLMASLNSKQSDEVETGGNAFLRKPEVAFTEDQVNVSGTESDVQSKLSDTFGRISLENAEMKYVDGAHWTAILDGIAELKDHFEDDVSETKEPVSEPAGFPTEEPELLFGLKNYATKQEILAAIPARPVVDRLISKYFNAMDMSPVVIHSPSFLKQYERFWESPSSTPIMWIGLLFSMMCLAVQFRQGSLDLPGITYQPFPISENRMTIEIYREKVVQCLVLGNYTKPTRFAMETLLLYFTIEHFRSPDSQIGSWILVGMIVRIAMRMGYHRDPSHFPRITPFQGEMRRRAWAMIVQIDLATSHQLGLPRIVRESQADTADPRNLIDGDFEENTVELPPSRPDSDLTPMLYVIVKNRILSVYTQIVDLASAKNLGPYSEVLRLDRLLHDVHARTPPNLQVRSTKISITDQPEVVMRRLYLEIIFQAARCNLHRRYLPLARPDTPYMFSKQSCLEAALQLLQIQYTMDEETQPGGVLFEDRWKVSSIVNHDYLLGTTILCVYLDHSLKDGPSLPLSEGSADREARQRVIIALQESYRIWLKSSNSSREAQKAAEALRIVLGKAKRSGLLQRGDSKEGVKTPEMGIGTDTGIRSSTTSTTSGANTGEKSRVYEMIQTPVLIENMQMEDQIDCFGWNDWDSQFQDQDLEGFFNVETIPDDFPLGESIGVSDWYQLSSYCEFCRVHRSIFLLKKPNETKRRNVGVFIGRGPASVNGFGKDDPVRAWSLGSCSSLEHMCSGPTKNLDTAAASKQTAMTMVKDRVFSGDRTPWVVAIIALVLIWSLYTLDIPSVRLSALSGHEETAQTQTQAGAENDATVVTIETASQVIEGGVSIPTSTGSSNPLPPTTSPKEGEETAATNSDRPLILYAYSDGKTDSARINLEFFIKHGLHGAADFIFILNGKTNATEIIPNESNIRVVQRENDCYDLGAYAEVLTTEDLYKKYKRFVMLNASIRGPFLPYWAKGCWSDMYLGRITDEVKLVGMTGNCWPAFHVQSMIWATDMIGIETLLFPSEATVAAFKAKGVPHINKSTRDGDEDKKTPPAPPQKPGINSCFHTWSSAVNAEVGASSLIEAAGYKLDVMMAAYHGMKDYEAKCPKDGNGDVLWNNKYYGTNVHPFETVFIKANRDVDPVGLEKHTEWMNGREYSSYEFCKAM</sequence>
<evidence type="ECO:0000313" key="6">
    <source>
        <dbReference type="Proteomes" id="UP000566819"/>
    </source>
</evidence>
<feature type="compositionally biased region" description="Low complexity" evidence="3">
    <location>
        <begin position="891"/>
        <end position="909"/>
    </location>
</feature>
<dbReference type="GO" id="GO:0006351">
    <property type="term" value="P:DNA-templated transcription"/>
    <property type="evidence" value="ECO:0007669"/>
    <property type="project" value="InterPro"/>
</dbReference>
<reference evidence="5 6" key="1">
    <citation type="submission" date="2020-03" db="EMBL/GenBank/DDBJ databases">
        <title>Draft Genome Sequence of Cudoniella acicularis.</title>
        <authorList>
            <person name="Buettner E."/>
            <person name="Kellner H."/>
        </authorList>
    </citation>
    <scope>NUCLEOTIDE SEQUENCE [LARGE SCALE GENOMIC DNA]</scope>
    <source>
        <strain evidence="5 6">DSM 108380</strain>
    </source>
</reference>
<feature type="compositionally biased region" description="Polar residues" evidence="3">
    <location>
        <begin position="86"/>
        <end position="96"/>
    </location>
</feature>
<proteinExistence type="predicted"/>
<dbReference type="Proteomes" id="UP000566819">
    <property type="component" value="Unassembled WGS sequence"/>
</dbReference>
<dbReference type="InterPro" id="IPR050613">
    <property type="entry name" value="Sec_Metabolite_Reg"/>
</dbReference>
<organism evidence="5 6">
    <name type="scientific">Cudoniella acicularis</name>
    <dbReference type="NCBI Taxonomy" id="354080"/>
    <lineage>
        <taxon>Eukaryota</taxon>
        <taxon>Fungi</taxon>
        <taxon>Dikarya</taxon>
        <taxon>Ascomycota</taxon>
        <taxon>Pezizomycotina</taxon>
        <taxon>Leotiomycetes</taxon>
        <taxon>Helotiales</taxon>
        <taxon>Tricladiaceae</taxon>
        <taxon>Cudoniella</taxon>
    </lineage>
</organism>
<feature type="region of interest" description="Disordered" evidence="3">
    <location>
        <begin position="1133"/>
        <end position="1160"/>
    </location>
</feature>
<feature type="region of interest" description="Disordered" evidence="3">
    <location>
        <begin position="875"/>
        <end position="909"/>
    </location>
</feature>
<dbReference type="Pfam" id="PF04082">
    <property type="entry name" value="Fungal_trans"/>
    <property type="match status" value="1"/>
</dbReference>
<feature type="region of interest" description="Disordered" evidence="3">
    <location>
        <begin position="71"/>
        <end position="113"/>
    </location>
</feature>
<dbReference type="OrthoDB" id="4934715at2759"/>
<dbReference type="PANTHER" id="PTHR31001">
    <property type="entry name" value="UNCHARACTERIZED TRANSCRIPTIONAL REGULATORY PROTEIN"/>
    <property type="match status" value="1"/>
</dbReference>
<evidence type="ECO:0000259" key="4">
    <source>
        <dbReference type="SMART" id="SM00906"/>
    </source>
</evidence>
<dbReference type="PANTHER" id="PTHR31001:SF49">
    <property type="entry name" value="ZN(II)2CYS6 TRANSCRIPTION FACTOR (EUROFUNG)"/>
    <property type="match status" value="1"/>
</dbReference>
<accession>A0A8H4R8V4</accession>
<evidence type="ECO:0000256" key="2">
    <source>
        <dbReference type="ARBA" id="ARBA00023242"/>
    </source>
</evidence>
<keyword evidence="6" id="KW-1185">Reference proteome</keyword>
<feature type="domain" description="Xylanolytic transcriptional activator regulatory" evidence="4">
    <location>
        <begin position="560"/>
        <end position="634"/>
    </location>
</feature>
<comment type="subcellular location">
    <subcellularLocation>
        <location evidence="1">Nucleus</location>
    </subcellularLocation>
</comment>
<keyword evidence="2" id="KW-0539">Nucleus</keyword>
<dbReference type="GO" id="GO:0008270">
    <property type="term" value="F:zinc ion binding"/>
    <property type="evidence" value="ECO:0007669"/>
    <property type="project" value="InterPro"/>
</dbReference>
<dbReference type="SMART" id="SM00906">
    <property type="entry name" value="Fungal_trans"/>
    <property type="match status" value="1"/>
</dbReference>
<dbReference type="GO" id="GO:0003677">
    <property type="term" value="F:DNA binding"/>
    <property type="evidence" value="ECO:0007669"/>
    <property type="project" value="InterPro"/>
</dbReference>
<feature type="compositionally biased region" description="Basic and acidic residues" evidence="3">
    <location>
        <begin position="1333"/>
        <end position="1343"/>
    </location>
</feature>
<dbReference type="EMBL" id="JAAMPI010001475">
    <property type="protein sequence ID" value="KAF4625058.1"/>
    <property type="molecule type" value="Genomic_DNA"/>
</dbReference>
<feature type="region of interest" description="Disordered" evidence="3">
    <location>
        <begin position="1330"/>
        <end position="1352"/>
    </location>
</feature>
<name>A0A8H4R8V4_9HELO</name>
<dbReference type="CDD" id="cd12148">
    <property type="entry name" value="fungal_TF_MHR"/>
    <property type="match status" value="1"/>
</dbReference>
<dbReference type="InterPro" id="IPR007219">
    <property type="entry name" value="XnlR_reg_dom"/>
</dbReference>
<gene>
    <name evidence="5" type="ORF">G7Y89_g13112</name>
</gene>
<comment type="caution">
    <text evidence="5">The sequence shown here is derived from an EMBL/GenBank/DDBJ whole genome shotgun (WGS) entry which is preliminary data.</text>
</comment>
<dbReference type="GO" id="GO:0005634">
    <property type="term" value="C:nucleus"/>
    <property type="evidence" value="ECO:0007669"/>
    <property type="project" value="UniProtKB-SubCell"/>
</dbReference>
<evidence type="ECO:0000313" key="5">
    <source>
        <dbReference type="EMBL" id="KAF4625058.1"/>
    </source>
</evidence>
<evidence type="ECO:0000256" key="1">
    <source>
        <dbReference type="ARBA" id="ARBA00004123"/>
    </source>
</evidence>